<sequence>MHNSHGLKDNALTGTSQECIKQGATGGTTSQLDDKFDKLLVAINSTGEQLKGKINSAEVEPRLIQEDLKEIHQEGVSSPRATVIAMGFVLQFVKGTGCTPTRRLGSRWLSDRGFFPGRLGNRAEGTLAALTGSLQSCCHKSSA</sequence>
<evidence type="ECO:0000313" key="1">
    <source>
        <dbReference type="EMBL" id="KAJ1102124.1"/>
    </source>
</evidence>
<proteinExistence type="predicted"/>
<evidence type="ECO:0000313" key="2">
    <source>
        <dbReference type="Proteomes" id="UP001066276"/>
    </source>
</evidence>
<reference evidence="1" key="1">
    <citation type="journal article" date="2022" name="bioRxiv">
        <title>Sequencing and chromosome-scale assembly of the giantPleurodeles waltlgenome.</title>
        <authorList>
            <person name="Brown T."/>
            <person name="Elewa A."/>
            <person name="Iarovenko S."/>
            <person name="Subramanian E."/>
            <person name="Araus A.J."/>
            <person name="Petzold A."/>
            <person name="Susuki M."/>
            <person name="Suzuki K.-i.T."/>
            <person name="Hayashi T."/>
            <person name="Toyoda A."/>
            <person name="Oliveira C."/>
            <person name="Osipova E."/>
            <person name="Leigh N.D."/>
            <person name="Simon A."/>
            <person name="Yun M.H."/>
        </authorList>
    </citation>
    <scope>NUCLEOTIDE SEQUENCE</scope>
    <source>
        <strain evidence="1">20211129_DDA</strain>
        <tissue evidence="1">Liver</tissue>
    </source>
</reference>
<dbReference type="EMBL" id="JANPWB010000014">
    <property type="protein sequence ID" value="KAJ1102124.1"/>
    <property type="molecule type" value="Genomic_DNA"/>
</dbReference>
<gene>
    <name evidence="1" type="ORF">NDU88_007180</name>
</gene>
<protein>
    <submittedName>
        <fullName evidence="1">Uncharacterized protein</fullName>
    </submittedName>
</protein>
<keyword evidence="2" id="KW-1185">Reference proteome</keyword>
<name>A0AAV7MI09_PLEWA</name>
<dbReference type="AlphaFoldDB" id="A0AAV7MI09"/>
<dbReference type="Proteomes" id="UP001066276">
    <property type="component" value="Chromosome 10"/>
</dbReference>
<accession>A0AAV7MI09</accession>
<comment type="caution">
    <text evidence="1">The sequence shown here is derived from an EMBL/GenBank/DDBJ whole genome shotgun (WGS) entry which is preliminary data.</text>
</comment>
<organism evidence="1 2">
    <name type="scientific">Pleurodeles waltl</name>
    <name type="common">Iberian ribbed newt</name>
    <dbReference type="NCBI Taxonomy" id="8319"/>
    <lineage>
        <taxon>Eukaryota</taxon>
        <taxon>Metazoa</taxon>
        <taxon>Chordata</taxon>
        <taxon>Craniata</taxon>
        <taxon>Vertebrata</taxon>
        <taxon>Euteleostomi</taxon>
        <taxon>Amphibia</taxon>
        <taxon>Batrachia</taxon>
        <taxon>Caudata</taxon>
        <taxon>Salamandroidea</taxon>
        <taxon>Salamandridae</taxon>
        <taxon>Pleurodelinae</taxon>
        <taxon>Pleurodeles</taxon>
    </lineage>
</organism>